<dbReference type="Gene3D" id="3.90.1100.10">
    <property type="match status" value="1"/>
</dbReference>
<keyword evidence="5" id="KW-0548">Nucleotidyltransferase</keyword>
<sequence length="242" mass="27116">MEAAIIISEGEGACQATHRLVQLLHQRRCKYSCIQDPILSGIEIHWQPYPQRRMWGGPNETKVDEARDVLHGVILSHVHLKKIADVTIPKPRAAQFDIVKHMRQDQITNGFVQVISTVCVTQVLTRLSYISALGMMTRISSQFEKTRKVSGPRSLQPSQWGMLCPSDTPEGEACGLVKNLALMTHITTDHDEGPIIRLAFNLGVEDIQLLSGAEITSKYVFTVFLNGNILGVICNYKRREDL</sequence>
<keyword evidence="4" id="KW-0808">Transferase</keyword>
<organism evidence="9 10">
    <name type="scientific">Dreissena polymorpha</name>
    <name type="common">Zebra mussel</name>
    <name type="synonym">Mytilus polymorpha</name>
    <dbReference type="NCBI Taxonomy" id="45954"/>
    <lineage>
        <taxon>Eukaryota</taxon>
        <taxon>Metazoa</taxon>
        <taxon>Spiralia</taxon>
        <taxon>Lophotrochozoa</taxon>
        <taxon>Mollusca</taxon>
        <taxon>Bivalvia</taxon>
        <taxon>Autobranchia</taxon>
        <taxon>Heteroconchia</taxon>
        <taxon>Euheterodonta</taxon>
        <taxon>Imparidentia</taxon>
        <taxon>Neoheterodontei</taxon>
        <taxon>Myida</taxon>
        <taxon>Dreissenoidea</taxon>
        <taxon>Dreissenidae</taxon>
        <taxon>Dreissena</taxon>
    </lineage>
</organism>
<dbReference type="GO" id="GO:0003677">
    <property type="term" value="F:DNA binding"/>
    <property type="evidence" value="ECO:0007669"/>
    <property type="project" value="InterPro"/>
</dbReference>
<comment type="similarity">
    <text evidence="1 7">Belongs to the RNA polymerase beta chain family.</text>
</comment>
<evidence type="ECO:0000259" key="8">
    <source>
        <dbReference type="Pfam" id="PF04565"/>
    </source>
</evidence>
<evidence type="ECO:0000256" key="1">
    <source>
        <dbReference type="ARBA" id="ARBA00006835"/>
    </source>
</evidence>
<keyword evidence="10" id="KW-1185">Reference proteome</keyword>
<dbReference type="GO" id="GO:0032549">
    <property type="term" value="F:ribonucleoside binding"/>
    <property type="evidence" value="ECO:0007669"/>
    <property type="project" value="InterPro"/>
</dbReference>
<name>A0A9D4HPL0_DREPO</name>
<dbReference type="EMBL" id="JAIWYP010000012">
    <property type="protein sequence ID" value="KAH3724903.1"/>
    <property type="molecule type" value="Genomic_DNA"/>
</dbReference>
<keyword evidence="3" id="KW-0240">DNA-directed RNA polymerase</keyword>
<accession>A0A9D4HPL0</accession>
<dbReference type="GO" id="GO:0003899">
    <property type="term" value="F:DNA-directed RNA polymerase activity"/>
    <property type="evidence" value="ECO:0007669"/>
    <property type="project" value="UniProtKB-EC"/>
</dbReference>
<reference evidence="9" key="2">
    <citation type="submission" date="2020-11" db="EMBL/GenBank/DDBJ databases">
        <authorList>
            <person name="McCartney M.A."/>
            <person name="Auch B."/>
            <person name="Kono T."/>
            <person name="Mallez S."/>
            <person name="Becker A."/>
            <person name="Gohl D.M."/>
            <person name="Silverstein K.A.T."/>
            <person name="Koren S."/>
            <person name="Bechman K.B."/>
            <person name="Herman A."/>
            <person name="Abrahante J.E."/>
            <person name="Garbe J."/>
        </authorList>
    </citation>
    <scope>NUCLEOTIDE SEQUENCE</scope>
    <source>
        <strain evidence="9">Duluth1</strain>
        <tissue evidence="9">Whole animal</tissue>
    </source>
</reference>
<evidence type="ECO:0000256" key="7">
    <source>
        <dbReference type="RuleBase" id="RU000434"/>
    </source>
</evidence>
<dbReference type="PANTHER" id="PTHR20856">
    <property type="entry name" value="DNA-DIRECTED RNA POLYMERASE I SUBUNIT 2"/>
    <property type="match status" value="1"/>
</dbReference>
<dbReference type="EC" id="2.7.7.6" evidence="2"/>
<dbReference type="AlphaFoldDB" id="A0A9D4HPL0"/>
<feature type="domain" description="RNA polymerase Rpb2" evidence="8">
    <location>
        <begin position="122"/>
        <end position="186"/>
    </location>
</feature>
<evidence type="ECO:0000256" key="5">
    <source>
        <dbReference type="ARBA" id="ARBA00022695"/>
    </source>
</evidence>
<evidence type="ECO:0000256" key="3">
    <source>
        <dbReference type="ARBA" id="ARBA00022478"/>
    </source>
</evidence>
<gene>
    <name evidence="9" type="ORF">DPMN_050730</name>
</gene>
<dbReference type="InterPro" id="IPR015712">
    <property type="entry name" value="DNA-dir_RNA_pol_su2"/>
</dbReference>
<protein>
    <recommendedName>
        <fullName evidence="2">DNA-directed RNA polymerase</fullName>
        <ecNumber evidence="2">2.7.7.6</ecNumber>
    </recommendedName>
</protein>
<dbReference type="InterPro" id="IPR007645">
    <property type="entry name" value="RNA_pol_Rpb2_3"/>
</dbReference>
<evidence type="ECO:0000256" key="2">
    <source>
        <dbReference type="ARBA" id="ARBA00012418"/>
    </source>
</evidence>
<evidence type="ECO:0000313" key="10">
    <source>
        <dbReference type="Proteomes" id="UP000828390"/>
    </source>
</evidence>
<dbReference type="Pfam" id="PF04565">
    <property type="entry name" value="RNA_pol_Rpb2_3"/>
    <property type="match status" value="1"/>
</dbReference>
<dbReference type="SUPFAM" id="SSF64484">
    <property type="entry name" value="beta and beta-prime subunits of DNA dependent RNA-polymerase"/>
    <property type="match status" value="1"/>
</dbReference>
<dbReference type="GO" id="GO:0006351">
    <property type="term" value="P:DNA-templated transcription"/>
    <property type="evidence" value="ECO:0007669"/>
    <property type="project" value="InterPro"/>
</dbReference>
<dbReference type="GO" id="GO:0000428">
    <property type="term" value="C:DNA-directed RNA polymerase complex"/>
    <property type="evidence" value="ECO:0007669"/>
    <property type="project" value="UniProtKB-KW"/>
</dbReference>
<keyword evidence="6" id="KW-0804">Transcription</keyword>
<proteinExistence type="inferred from homology"/>
<reference evidence="9" key="1">
    <citation type="journal article" date="2019" name="bioRxiv">
        <title>The Genome of the Zebra Mussel, Dreissena polymorpha: A Resource for Invasive Species Research.</title>
        <authorList>
            <person name="McCartney M.A."/>
            <person name="Auch B."/>
            <person name="Kono T."/>
            <person name="Mallez S."/>
            <person name="Zhang Y."/>
            <person name="Obille A."/>
            <person name="Becker A."/>
            <person name="Abrahante J.E."/>
            <person name="Garbe J."/>
            <person name="Badalamenti J.P."/>
            <person name="Herman A."/>
            <person name="Mangelson H."/>
            <person name="Liachko I."/>
            <person name="Sullivan S."/>
            <person name="Sone E.D."/>
            <person name="Koren S."/>
            <person name="Silverstein K.A.T."/>
            <person name="Beckman K.B."/>
            <person name="Gohl D.M."/>
        </authorList>
    </citation>
    <scope>NUCLEOTIDE SEQUENCE</scope>
    <source>
        <strain evidence="9">Duluth1</strain>
        <tissue evidence="9">Whole animal</tissue>
    </source>
</reference>
<dbReference type="Proteomes" id="UP000828390">
    <property type="component" value="Unassembled WGS sequence"/>
</dbReference>
<evidence type="ECO:0000256" key="6">
    <source>
        <dbReference type="ARBA" id="ARBA00023163"/>
    </source>
</evidence>
<comment type="caution">
    <text evidence="9">The sequence shown here is derived from an EMBL/GenBank/DDBJ whole genome shotgun (WGS) entry which is preliminary data.</text>
</comment>
<evidence type="ECO:0000256" key="4">
    <source>
        <dbReference type="ARBA" id="ARBA00022679"/>
    </source>
</evidence>
<evidence type="ECO:0000313" key="9">
    <source>
        <dbReference type="EMBL" id="KAH3724903.1"/>
    </source>
</evidence>